<dbReference type="AlphaFoldDB" id="A0A2R6NRA9"/>
<keyword evidence="3" id="KW-1185">Reference proteome</keyword>
<evidence type="ECO:0000313" key="2">
    <source>
        <dbReference type="EMBL" id="PSR75182.1"/>
    </source>
</evidence>
<reference evidence="2 3" key="1">
    <citation type="submission" date="2018-02" db="EMBL/GenBank/DDBJ databases">
        <title>Genome sequence of the basidiomycete white-rot fungus Phlebia centrifuga.</title>
        <authorList>
            <person name="Granchi Z."/>
            <person name="Peng M."/>
            <person name="de Vries R.P."/>
            <person name="Hilden K."/>
            <person name="Makela M.R."/>
            <person name="Grigoriev I."/>
            <person name="Riley R."/>
        </authorList>
    </citation>
    <scope>NUCLEOTIDE SEQUENCE [LARGE SCALE GENOMIC DNA]</scope>
    <source>
        <strain evidence="2 3">FBCC195</strain>
    </source>
</reference>
<accession>A0A2R6NRA9</accession>
<protein>
    <recommendedName>
        <fullName evidence="4">BTB domain-containing protein</fullName>
    </recommendedName>
</protein>
<dbReference type="InterPro" id="IPR011333">
    <property type="entry name" value="SKP1/BTB/POZ_sf"/>
</dbReference>
<comment type="caution">
    <text evidence="2">The sequence shown here is derived from an EMBL/GenBank/DDBJ whole genome shotgun (WGS) entry which is preliminary data.</text>
</comment>
<sequence>MNFIRPLPASGMPHIDPIHSRSTTPPIDPIPEPQPLPPFDDPDADVIICSCEGIKFRTYKSNLTQVSPVMKTMFTLPQSSAAAAEDMEDGVPVVRLEETWIVLDIVLRHCLPRSALSQPESLPLTMRVLNAAKKYEMDWTPAYVRVVFDSLLVKQPVHAYLLACLYCYRDEAQLAARACLRLPTSVIANTCLEEFEGVVSLSTLQGLIQYRLACREVVVNLLKSWKWMNHYSFKDSVSKSGGSAFWFSNSCCFVDSPAFDDPAGQPHRVQKWWARFMSYTRERAEDVGCEDVVVREQALKFFMTDGSNCSRCRSSSHESISAFTKLLSNAIQEGLRKVSGCSSVSMYIV</sequence>
<dbReference type="OrthoDB" id="3357985at2759"/>
<evidence type="ECO:0008006" key="4">
    <source>
        <dbReference type="Google" id="ProtNLM"/>
    </source>
</evidence>
<name>A0A2R6NRA9_9APHY</name>
<evidence type="ECO:0000313" key="3">
    <source>
        <dbReference type="Proteomes" id="UP000186601"/>
    </source>
</evidence>
<feature type="compositionally biased region" description="Pro residues" evidence="1">
    <location>
        <begin position="26"/>
        <end position="38"/>
    </location>
</feature>
<organism evidence="2 3">
    <name type="scientific">Hermanssonia centrifuga</name>
    <dbReference type="NCBI Taxonomy" id="98765"/>
    <lineage>
        <taxon>Eukaryota</taxon>
        <taxon>Fungi</taxon>
        <taxon>Dikarya</taxon>
        <taxon>Basidiomycota</taxon>
        <taxon>Agaricomycotina</taxon>
        <taxon>Agaricomycetes</taxon>
        <taxon>Polyporales</taxon>
        <taxon>Meruliaceae</taxon>
        <taxon>Hermanssonia</taxon>
    </lineage>
</organism>
<dbReference type="STRING" id="98765.A0A2R6NRA9"/>
<feature type="region of interest" description="Disordered" evidence="1">
    <location>
        <begin position="1"/>
        <end position="38"/>
    </location>
</feature>
<dbReference type="EMBL" id="MLYV02000921">
    <property type="protein sequence ID" value="PSR75182.1"/>
    <property type="molecule type" value="Genomic_DNA"/>
</dbReference>
<dbReference type="Proteomes" id="UP000186601">
    <property type="component" value="Unassembled WGS sequence"/>
</dbReference>
<gene>
    <name evidence="2" type="ORF">PHLCEN_2v9272</name>
</gene>
<dbReference type="Gene3D" id="3.30.710.10">
    <property type="entry name" value="Potassium Channel Kv1.1, Chain A"/>
    <property type="match status" value="1"/>
</dbReference>
<evidence type="ECO:0000256" key="1">
    <source>
        <dbReference type="SAM" id="MobiDB-lite"/>
    </source>
</evidence>
<proteinExistence type="predicted"/>